<accession>A0AAV2MQB7</accession>
<dbReference type="Proteomes" id="UP001497482">
    <property type="component" value="Chromosome 9"/>
</dbReference>
<protein>
    <submittedName>
        <fullName evidence="2">Uncharacterized protein</fullName>
    </submittedName>
</protein>
<keyword evidence="3" id="KW-1185">Reference proteome</keyword>
<evidence type="ECO:0000313" key="3">
    <source>
        <dbReference type="Proteomes" id="UP001497482"/>
    </source>
</evidence>
<evidence type="ECO:0000313" key="2">
    <source>
        <dbReference type="EMBL" id="CAL1615593.1"/>
    </source>
</evidence>
<reference evidence="2 3" key="1">
    <citation type="submission" date="2024-04" db="EMBL/GenBank/DDBJ databases">
        <authorList>
            <person name="Waldvogel A.-M."/>
            <person name="Schoenle A."/>
        </authorList>
    </citation>
    <scope>NUCLEOTIDE SEQUENCE [LARGE SCALE GENOMIC DNA]</scope>
</reference>
<name>A0AAV2MQB7_KNICA</name>
<proteinExistence type="predicted"/>
<dbReference type="AlphaFoldDB" id="A0AAV2MQB7"/>
<feature type="region of interest" description="Disordered" evidence="1">
    <location>
        <begin position="88"/>
        <end position="125"/>
    </location>
</feature>
<feature type="compositionally biased region" description="Acidic residues" evidence="1">
    <location>
        <begin position="35"/>
        <end position="48"/>
    </location>
</feature>
<evidence type="ECO:0000256" key="1">
    <source>
        <dbReference type="SAM" id="MobiDB-lite"/>
    </source>
</evidence>
<feature type="compositionally biased region" description="Basic and acidic residues" evidence="1">
    <location>
        <begin position="92"/>
        <end position="111"/>
    </location>
</feature>
<organism evidence="2 3">
    <name type="scientific">Knipowitschia caucasica</name>
    <name type="common">Caucasian dwarf goby</name>
    <name type="synonym">Pomatoschistus caucasicus</name>
    <dbReference type="NCBI Taxonomy" id="637954"/>
    <lineage>
        <taxon>Eukaryota</taxon>
        <taxon>Metazoa</taxon>
        <taxon>Chordata</taxon>
        <taxon>Craniata</taxon>
        <taxon>Vertebrata</taxon>
        <taxon>Euteleostomi</taxon>
        <taxon>Actinopterygii</taxon>
        <taxon>Neopterygii</taxon>
        <taxon>Teleostei</taxon>
        <taxon>Neoteleostei</taxon>
        <taxon>Acanthomorphata</taxon>
        <taxon>Gobiaria</taxon>
        <taxon>Gobiiformes</taxon>
        <taxon>Gobioidei</taxon>
        <taxon>Gobiidae</taxon>
        <taxon>Gobiinae</taxon>
        <taxon>Knipowitschia</taxon>
    </lineage>
</organism>
<dbReference type="EMBL" id="OZ035831">
    <property type="protein sequence ID" value="CAL1615593.1"/>
    <property type="molecule type" value="Genomic_DNA"/>
</dbReference>
<sequence length="125" mass="14249">MRTERASRKKCAPLLLRREPTKPITVSLPARDPLDAPEDPLPDYSSDEEDADCFQICVPVGDRSQLHHHVPMDVSLMELSMSGVWRLQSTSEEERNLPQRDQTHPKKETCGRRSSNRGAEEELDL</sequence>
<gene>
    <name evidence="2" type="ORF">KC01_LOCUS41514</name>
</gene>
<feature type="region of interest" description="Disordered" evidence="1">
    <location>
        <begin position="1"/>
        <end position="48"/>
    </location>
</feature>